<reference evidence="12 13" key="1">
    <citation type="submission" date="2018-04" db="EMBL/GenBank/DDBJ databases">
        <title>Genomic Encyclopedia of Archaeal and Bacterial Type Strains, Phase II (KMG-II): from individual species to whole genera.</title>
        <authorList>
            <person name="Goeker M."/>
        </authorList>
    </citation>
    <scope>NUCLEOTIDE SEQUENCE [LARGE SCALE GENOMIC DNA]</scope>
    <source>
        <strain evidence="12 13">DSM 23382</strain>
    </source>
</reference>
<keyword evidence="5 9" id="KW-0812">Transmembrane</keyword>
<protein>
    <submittedName>
        <fullName evidence="12">Dolichol-phosphate mannosyltransferase</fullName>
    </submittedName>
</protein>
<dbReference type="GO" id="GO:0000271">
    <property type="term" value="P:polysaccharide biosynthetic process"/>
    <property type="evidence" value="ECO:0007669"/>
    <property type="project" value="InterPro"/>
</dbReference>
<evidence type="ECO:0000259" key="10">
    <source>
        <dbReference type="Pfam" id="PF00535"/>
    </source>
</evidence>
<evidence type="ECO:0000259" key="11">
    <source>
        <dbReference type="Pfam" id="PF04138"/>
    </source>
</evidence>
<keyword evidence="7 9" id="KW-0472">Membrane</keyword>
<evidence type="ECO:0000256" key="7">
    <source>
        <dbReference type="ARBA" id="ARBA00023136"/>
    </source>
</evidence>
<keyword evidence="4 12" id="KW-0808">Transferase</keyword>
<dbReference type="PANTHER" id="PTHR43398:SF1">
    <property type="entry name" value="DOLICHOL-PHOSPHATE MANNOSYLTRANSFERASE SUBUNIT 1"/>
    <property type="match status" value="1"/>
</dbReference>
<dbReference type="EMBL" id="QAYG01000001">
    <property type="protein sequence ID" value="PTW62329.1"/>
    <property type="molecule type" value="Genomic_DNA"/>
</dbReference>
<dbReference type="InterPro" id="IPR039528">
    <property type="entry name" value="DPM1-like"/>
</dbReference>
<proteinExistence type="inferred from homology"/>
<dbReference type="AlphaFoldDB" id="A0A2T5VEZ3"/>
<feature type="region of interest" description="Disordered" evidence="8">
    <location>
        <begin position="1"/>
        <end position="20"/>
    </location>
</feature>
<gene>
    <name evidence="12" type="ORF">C8N35_101370</name>
</gene>
<dbReference type="SUPFAM" id="SSF53448">
    <property type="entry name" value="Nucleotide-diphospho-sugar transferases"/>
    <property type="match status" value="1"/>
</dbReference>
<comment type="caution">
    <text evidence="12">The sequence shown here is derived from an EMBL/GenBank/DDBJ whole genome shotgun (WGS) entry which is preliminary data.</text>
</comment>
<evidence type="ECO:0000256" key="5">
    <source>
        <dbReference type="ARBA" id="ARBA00022692"/>
    </source>
</evidence>
<evidence type="ECO:0000256" key="8">
    <source>
        <dbReference type="SAM" id="MobiDB-lite"/>
    </source>
</evidence>
<feature type="domain" description="Glycosyltransferase 2-like" evidence="10">
    <location>
        <begin position="24"/>
        <end position="190"/>
    </location>
</feature>
<accession>A0A2T5VEZ3</accession>
<evidence type="ECO:0000313" key="13">
    <source>
        <dbReference type="Proteomes" id="UP000244081"/>
    </source>
</evidence>
<dbReference type="RefSeq" id="WP_107989010.1">
    <property type="nucleotide sequence ID" value="NZ_QAYG01000001.1"/>
</dbReference>
<evidence type="ECO:0000256" key="6">
    <source>
        <dbReference type="ARBA" id="ARBA00022989"/>
    </source>
</evidence>
<organism evidence="12 13">
    <name type="scientific">Breoghania corrubedonensis</name>
    <dbReference type="NCBI Taxonomy" id="665038"/>
    <lineage>
        <taxon>Bacteria</taxon>
        <taxon>Pseudomonadati</taxon>
        <taxon>Pseudomonadota</taxon>
        <taxon>Alphaproteobacteria</taxon>
        <taxon>Hyphomicrobiales</taxon>
        <taxon>Stappiaceae</taxon>
        <taxon>Breoghania</taxon>
    </lineage>
</organism>
<dbReference type="Pfam" id="PF00535">
    <property type="entry name" value="Glycos_transf_2"/>
    <property type="match status" value="1"/>
</dbReference>
<keyword evidence="13" id="KW-1185">Reference proteome</keyword>
<feature type="domain" description="GtrA/DPMS transmembrane" evidence="11">
    <location>
        <begin position="261"/>
        <end position="375"/>
    </location>
</feature>
<evidence type="ECO:0000313" key="12">
    <source>
        <dbReference type="EMBL" id="PTW62329.1"/>
    </source>
</evidence>
<dbReference type="GO" id="GO:0009247">
    <property type="term" value="P:glycolipid biosynthetic process"/>
    <property type="evidence" value="ECO:0007669"/>
    <property type="project" value="TreeGrafter"/>
</dbReference>
<keyword evidence="3 12" id="KW-0328">Glycosyltransferase</keyword>
<evidence type="ECO:0000256" key="2">
    <source>
        <dbReference type="ARBA" id="ARBA00006739"/>
    </source>
</evidence>
<dbReference type="PANTHER" id="PTHR43398">
    <property type="entry name" value="DOLICHOL-PHOSPHATE MANNOSYLTRANSFERASE SUBUNIT 1"/>
    <property type="match status" value="1"/>
</dbReference>
<dbReference type="GO" id="GO:0016020">
    <property type="term" value="C:membrane"/>
    <property type="evidence" value="ECO:0007669"/>
    <property type="project" value="UniProtKB-SubCell"/>
</dbReference>
<sequence>MQLTETALNEAETQPGPFEPAELTVVLPTYNESANVPLIVEKLDAVLAGIRWEAIFVDDNSPDGTAEVAKEIARRDPRVRCIKRVGRRGLSGACVEGMLASSAPFVAVMDADLQHDESLLPRMLGLLRADEADLVVASRFVEGGTVGEGLSATRAWGSGVANGLARTLLGVELSDPMSGFFAIRREKVDEVAPKLSSQGFKIMLDIAASAKGALRVRELPFVFRERLHGESKLDTLVTMEYLGLLVSKLTRDLVSVRFLMFGLVGASGVVVHLTSLRAGLVAMPFDYSQLLATFVAMTWNFFLNNHLTYRDRRLRGFAAVKGLISFYIVCSVGVIANVGVADWIYGMDSSWWLAGTAGAAMGAVWNYAASSVLTWRKT</sequence>
<feature type="transmembrane region" description="Helical" evidence="9">
    <location>
        <begin position="258"/>
        <end position="275"/>
    </location>
</feature>
<evidence type="ECO:0000256" key="1">
    <source>
        <dbReference type="ARBA" id="ARBA00004141"/>
    </source>
</evidence>
<dbReference type="GO" id="GO:0004582">
    <property type="term" value="F:dolichyl-phosphate beta-D-mannosyltransferase activity"/>
    <property type="evidence" value="ECO:0007669"/>
    <property type="project" value="InterPro"/>
</dbReference>
<dbReference type="Gene3D" id="3.90.550.10">
    <property type="entry name" value="Spore Coat Polysaccharide Biosynthesis Protein SpsA, Chain A"/>
    <property type="match status" value="1"/>
</dbReference>
<comment type="subcellular location">
    <subcellularLocation>
        <location evidence="1">Membrane</location>
        <topology evidence="1">Multi-pass membrane protein</topology>
    </subcellularLocation>
</comment>
<dbReference type="Proteomes" id="UP000244081">
    <property type="component" value="Unassembled WGS sequence"/>
</dbReference>
<feature type="transmembrane region" description="Helical" evidence="9">
    <location>
        <begin position="351"/>
        <end position="375"/>
    </location>
</feature>
<feature type="transmembrane region" description="Helical" evidence="9">
    <location>
        <begin position="287"/>
        <end position="303"/>
    </location>
</feature>
<dbReference type="CDD" id="cd06442">
    <property type="entry name" value="DPM1_like"/>
    <property type="match status" value="1"/>
</dbReference>
<dbReference type="InterPro" id="IPR001173">
    <property type="entry name" value="Glyco_trans_2-like"/>
</dbReference>
<comment type="similarity">
    <text evidence="2">Belongs to the glycosyltransferase 2 family.</text>
</comment>
<evidence type="ECO:0000256" key="9">
    <source>
        <dbReference type="SAM" id="Phobius"/>
    </source>
</evidence>
<dbReference type="OrthoDB" id="9811222at2"/>
<dbReference type="InterPro" id="IPR007267">
    <property type="entry name" value="GtrA_DPMS_TM"/>
</dbReference>
<feature type="transmembrane region" description="Helical" evidence="9">
    <location>
        <begin position="324"/>
        <end position="345"/>
    </location>
</feature>
<dbReference type="InterPro" id="IPR029044">
    <property type="entry name" value="Nucleotide-diphossugar_trans"/>
</dbReference>
<evidence type="ECO:0000256" key="3">
    <source>
        <dbReference type="ARBA" id="ARBA00022676"/>
    </source>
</evidence>
<name>A0A2T5VEZ3_9HYPH</name>
<keyword evidence="6 9" id="KW-1133">Transmembrane helix</keyword>
<evidence type="ECO:0000256" key="4">
    <source>
        <dbReference type="ARBA" id="ARBA00022679"/>
    </source>
</evidence>
<dbReference type="Pfam" id="PF04138">
    <property type="entry name" value="GtrA_DPMS_TM"/>
    <property type="match status" value="1"/>
</dbReference>